<sequence length="473" mass="55208">MKSTSWFIEPVLPKFTKLAELIDDTTNSMAKRDTDTLFLADKKITALATKLKESGKLSELEWLILLRSESQYESLDERVRQGVVAIVWEAIQQDESRFSKLSLNLISGIARDYVSMAKVLLCDFPRVLPRHFSRTTKQQVEITRYLINRQFELGAKAILANGKSIVTFFKSLKMESKGSHVTHIADAAECALPQNPSTAQLTWWRSCQDLVEQDQTIEQLERLLTKVSLITAESPFEKWIKSHCLPDSKNTLWYRLSKESQLKLKSLFNVTEYKSVSNLFKLLIETSNDDSLNERQVRNLQSRIMFWSNYTDEFKRVRFFLTNRSWSLLKDKVDLDELRVQTMTSSPLNDQSEICIFDVGNYFIVERFIGSHFDLGIFQRSDEIERVLFESEYIDAENISTLEPDWVLDHLSYYQHRIARFLDGKGVKLGKKAPSYWFQPLKADQQLKVNNDLDRRYHNVYDKATYFKTGKRF</sequence>
<accession>U3CEP2</accession>
<name>U3CEP2_9VIBR</name>
<proteinExistence type="predicted"/>
<dbReference type="AlphaFoldDB" id="U3CEP2"/>
<dbReference type="Proteomes" id="UP000016562">
    <property type="component" value="Unassembled WGS sequence"/>
</dbReference>
<organism evidence="1 2">
    <name type="scientific">Vibrio ezurae NBRC 102218</name>
    <dbReference type="NCBI Taxonomy" id="1219080"/>
    <lineage>
        <taxon>Bacteria</taxon>
        <taxon>Pseudomonadati</taxon>
        <taxon>Pseudomonadota</taxon>
        <taxon>Gammaproteobacteria</taxon>
        <taxon>Vibrionales</taxon>
        <taxon>Vibrionaceae</taxon>
        <taxon>Vibrio</taxon>
    </lineage>
</organism>
<evidence type="ECO:0000313" key="2">
    <source>
        <dbReference type="Proteomes" id="UP000016562"/>
    </source>
</evidence>
<dbReference type="RefSeq" id="WP_021713443.1">
    <property type="nucleotide sequence ID" value="NZ_BATM01000020.1"/>
</dbReference>
<dbReference type="OrthoDB" id="5861318at2"/>
<dbReference type="eggNOG" id="ENOG502Z9DF">
    <property type="taxonomic scope" value="Bacteria"/>
</dbReference>
<dbReference type="EMBL" id="BATM01000020">
    <property type="protein sequence ID" value="GAD79734.1"/>
    <property type="molecule type" value="Genomic_DNA"/>
</dbReference>
<reference evidence="1 2" key="1">
    <citation type="submission" date="2013-09" db="EMBL/GenBank/DDBJ databases">
        <title>Whole genome shotgun sequence of Vibrio ezurae NBRC 102218.</title>
        <authorList>
            <person name="Yoshida I."/>
            <person name="Hosoyama A."/>
            <person name="Numata M."/>
            <person name="Hashimoto M."/>
            <person name="Hosoyama Y."/>
            <person name="Tsuchikane K."/>
            <person name="Noguchi M."/>
            <person name="Hirakata S."/>
            <person name="Ichikawa N."/>
            <person name="Ohji S."/>
            <person name="Yamazoe A."/>
            <person name="Fujita N."/>
        </authorList>
    </citation>
    <scope>NUCLEOTIDE SEQUENCE [LARGE SCALE GENOMIC DNA]</scope>
    <source>
        <strain evidence="1 2">NBRC 102218</strain>
    </source>
</reference>
<keyword evidence="2" id="KW-1185">Reference proteome</keyword>
<gene>
    <name evidence="1" type="ORF">VEZ01S_20_00060</name>
</gene>
<comment type="caution">
    <text evidence="1">The sequence shown here is derived from an EMBL/GenBank/DDBJ whole genome shotgun (WGS) entry which is preliminary data.</text>
</comment>
<evidence type="ECO:0000313" key="1">
    <source>
        <dbReference type="EMBL" id="GAD79734.1"/>
    </source>
</evidence>
<protein>
    <submittedName>
        <fullName evidence="1">Uncharacterized protein</fullName>
    </submittedName>
</protein>
<dbReference type="STRING" id="1219080.VEZ01S_20_00060"/>